<feature type="region of interest" description="Disordered" evidence="1">
    <location>
        <begin position="206"/>
        <end position="241"/>
    </location>
</feature>
<protein>
    <submittedName>
        <fullName evidence="2">Uncharacterized protein</fullName>
    </submittedName>
</protein>
<comment type="caution">
    <text evidence="2">The sequence shown here is derived from an EMBL/GenBank/DDBJ whole genome shotgun (WGS) entry which is preliminary data.</text>
</comment>
<evidence type="ECO:0000256" key="1">
    <source>
        <dbReference type="SAM" id="MobiDB-lite"/>
    </source>
</evidence>
<gene>
    <name evidence="2" type="ORF">EDB81DRAFT_861766</name>
</gene>
<dbReference type="AlphaFoldDB" id="A0A9P9IET7"/>
<dbReference type="OrthoDB" id="5064581at2759"/>
<proteinExistence type="predicted"/>
<dbReference type="EMBL" id="JAGMUV010000026">
    <property type="protein sequence ID" value="KAH7119178.1"/>
    <property type="molecule type" value="Genomic_DNA"/>
</dbReference>
<organism evidence="2 3">
    <name type="scientific">Dactylonectria macrodidyma</name>
    <dbReference type="NCBI Taxonomy" id="307937"/>
    <lineage>
        <taxon>Eukaryota</taxon>
        <taxon>Fungi</taxon>
        <taxon>Dikarya</taxon>
        <taxon>Ascomycota</taxon>
        <taxon>Pezizomycotina</taxon>
        <taxon>Sordariomycetes</taxon>
        <taxon>Hypocreomycetidae</taxon>
        <taxon>Hypocreales</taxon>
        <taxon>Nectriaceae</taxon>
        <taxon>Dactylonectria</taxon>
    </lineage>
</organism>
<reference evidence="2" key="1">
    <citation type="journal article" date="2021" name="Nat. Commun.">
        <title>Genetic determinants of endophytism in the Arabidopsis root mycobiome.</title>
        <authorList>
            <person name="Mesny F."/>
            <person name="Miyauchi S."/>
            <person name="Thiergart T."/>
            <person name="Pickel B."/>
            <person name="Atanasova L."/>
            <person name="Karlsson M."/>
            <person name="Huettel B."/>
            <person name="Barry K.W."/>
            <person name="Haridas S."/>
            <person name="Chen C."/>
            <person name="Bauer D."/>
            <person name="Andreopoulos W."/>
            <person name="Pangilinan J."/>
            <person name="LaButti K."/>
            <person name="Riley R."/>
            <person name="Lipzen A."/>
            <person name="Clum A."/>
            <person name="Drula E."/>
            <person name="Henrissat B."/>
            <person name="Kohler A."/>
            <person name="Grigoriev I.V."/>
            <person name="Martin F.M."/>
            <person name="Hacquard S."/>
        </authorList>
    </citation>
    <scope>NUCLEOTIDE SEQUENCE</scope>
    <source>
        <strain evidence="2">MPI-CAGE-AT-0147</strain>
    </source>
</reference>
<evidence type="ECO:0000313" key="2">
    <source>
        <dbReference type="EMBL" id="KAH7119178.1"/>
    </source>
</evidence>
<feature type="region of interest" description="Disordered" evidence="1">
    <location>
        <begin position="143"/>
        <end position="179"/>
    </location>
</feature>
<keyword evidence="3" id="KW-1185">Reference proteome</keyword>
<dbReference type="Proteomes" id="UP000738349">
    <property type="component" value="Unassembled WGS sequence"/>
</dbReference>
<evidence type="ECO:0000313" key="3">
    <source>
        <dbReference type="Proteomes" id="UP000738349"/>
    </source>
</evidence>
<sequence>MQCLHKTSTSHLPNLPEANYQQHLSASNLPLLIQASRASSPSPVLVNAGNFIPSLRWPTFTKFRGPRRGYEALHPTWTFQNWCGHHIPPLVMHSVFIDGGGLSLPFFGFRAHQVSLFLQSQPTTYYCEASNSDDSSHPFRIKSQRTAEAAAHRHGRDTPGCKRVRREGEDDLSVGDKSGEPHSVRLSWLRWAFERLARGELMHTHNQQEEAARGSGDLSDPEAELAGVAGPVTNDDSSPKRFLEQNPALQKFLEHTYDSYQNFIAALKRSGVPDYAPWMLELCRRVLGDTSSTRTMVGEQELREPFFHHGDLIVQGRLRVLCPFVITGSLTVDGFMADAGPDSSVAVGGNVNAHAVYTDGEMYVGGDIEAEVVYGYYNDNTLQAGTIRARLVIEDEHCTEARMEADVHFDLDTYRQGYGEGVQEQLREVLVDEVFTQDDDEARLDHRALYSHLWEGKSVFRLVD</sequence>
<name>A0A9P9IET7_9HYPO</name>
<accession>A0A9P9IET7</accession>